<feature type="domain" description="JmjC" evidence="6">
    <location>
        <begin position="102"/>
        <end position="231"/>
    </location>
</feature>
<keyword evidence="2" id="KW-0479">Metal-binding</keyword>
<name>A0A1R4GW13_9GAMM</name>
<proteinExistence type="predicted"/>
<dbReference type="STRING" id="1945521.A1232T_01740"/>
<dbReference type="EMBL" id="FUGE01000171">
    <property type="protein sequence ID" value="SJM72446.1"/>
    <property type="molecule type" value="Genomic_DNA"/>
</dbReference>
<organism evidence="7 8">
    <name type="scientific">Psychrobacter piechaudii</name>
    <dbReference type="NCBI Taxonomy" id="1945521"/>
    <lineage>
        <taxon>Bacteria</taxon>
        <taxon>Pseudomonadati</taxon>
        <taxon>Pseudomonadota</taxon>
        <taxon>Gammaproteobacteria</taxon>
        <taxon>Moraxellales</taxon>
        <taxon>Moraxellaceae</taxon>
        <taxon>Psychrobacter</taxon>
    </lineage>
</organism>
<dbReference type="InterPro" id="IPR046799">
    <property type="entry name" value="ROXA-like_wH"/>
</dbReference>
<dbReference type="PANTHER" id="PTHR13096">
    <property type="entry name" value="MINA53 MYC INDUCED NUCLEAR ANTIGEN"/>
    <property type="match status" value="1"/>
</dbReference>
<evidence type="ECO:0000313" key="7">
    <source>
        <dbReference type="EMBL" id="SJM72446.1"/>
    </source>
</evidence>
<dbReference type="Pfam" id="PF20514">
    <property type="entry name" value="WHD_ROXA"/>
    <property type="match status" value="1"/>
</dbReference>
<dbReference type="InterPro" id="IPR003347">
    <property type="entry name" value="JmjC_dom"/>
</dbReference>
<dbReference type="EC" id="1.14.11.-" evidence="7"/>
<keyword evidence="5" id="KW-0408">Iron</keyword>
<accession>A0A1R4GW13</accession>
<comment type="cofactor">
    <cofactor evidence="1">
        <name>Fe(2+)</name>
        <dbReference type="ChEBI" id="CHEBI:29033"/>
    </cofactor>
</comment>
<evidence type="ECO:0000313" key="8">
    <source>
        <dbReference type="Proteomes" id="UP000188357"/>
    </source>
</evidence>
<evidence type="ECO:0000256" key="3">
    <source>
        <dbReference type="ARBA" id="ARBA00022964"/>
    </source>
</evidence>
<dbReference type="OrthoDB" id="9764016at2"/>
<dbReference type="SUPFAM" id="SSF51197">
    <property type="entry name" value="Clavaminate synthase-like"/>
    <property type="match status" value="1"/>
</dbReference>
<dbReference type="Pfam" id="PF08007">
    <property type="entry name" value="JmjC_2"/>
    <property type="match status" value="1"/>
</dbReference>
<evidence type="ECO:0000256" key="5">
    <source>
        <dbReference type="ARBA" id="ARBA00023004"/>
    </source>
</evidence>
<keyword evidence="4 7" id="KW-0560">Oxidoreductase</keyword>
<keyword evidence="3" id="KW-0223">Dioxygenase</keyword>
<keyword evidence="8" id="KW-1185">Reference proteome</keyword>
<dbReference type="Gene3D" id="2.60.120.650">
    <property type="entry name" value="Cupin"/>
    <property type="match status" value="1"/>
</dbReference>
<protein>
    <submittedName>
        <fullName evidence="7">Putative ribosomal oxygenase</fullName>
        <ecNumber evidence="7">1.14.11.-</ecNumber>
    </submittedName>
</protein>
<dbReference type="InterPro" id="IPR039994">
    <property type="entry name" value="NO66-like"/>
</dbReference>
<dbReference type="PROSITE" id="PS51184">
    <property type="entry name" value="JMJC"/>
    <property type="match status" value="1"/>
</dbReference>
<dbReference type="RefSeq" id="WP_077451450.1">
    <property type="nucleotide sequence ID" value="NZ_FUGE01000171.1"/>
</dbReference>
<evidence type="ECO:0000259" key="6">
    <source>
        <dbReference type="PROSITE" id="PS51184"/>
    </source>
</evidence>
<dbReference type="AlphaFoldDB" id="A0A1R4GW13"/>
<dbReference type="PANTHER" id="PTHR13096:SF8">
    <property type="entry name" value="RIBOSOMAL OXYGENASE 1"/>
    <property type="match status" value="1"/>
</dbReference>
<evidence type="ECO:0000256" key="2">
    <source>
        <dbReference type="ARBA" id="ARBA00022723"/>
    </source>
</evidence>
<dbReference type="Proteomes" id="UP000188357">
    <property type="component" value="Unassembled WGS sequence"/>
</dbReference>
<dbReference type="GO" id="GO:0046872">
    <property type="term" value="F:metal ion binding"/>
    <property type="evidence" value="ECO:0007669"/>
    <property type="project" value="UniProtKB-KW"/>
</dbReference>
<reference evidence="7 8" key="1">
    <citation type="submission" date="2017-02" db="EMBL/GenBank/DDBJ databases">
        <authorList>
            <person name="Peterson S.W."/>
        </authorList>
    </citation>
    <scope>NUCLEOTIDE SEQUENCE [LARGE SCALE GENOMIC DNA]</scope>
    <source>
        <strain evidence="7">Psychrobacter_piechaudii</strain>
    </source>
</reference>
<dbReference type="Gene3D" id="3.40.366.30">
    <property type="entry name" value="50S ribosomal protein L16 arginine hydroxylase, Chain A, Domain 2"/>
    <property type="match status" value="1"/>
</dbReference>
<evidence type="ECO:0000256" key="1">
    <source>
        <dbReference type="ARBA" id="ARBA00001954"/>
    </source>
</evidence>
<sequence>MTPLNFCLPDTVTPEQFLTEYWQKKPLLIKQGLPQLKDMFEPQDILGLSLDEAATSRLITQNKTETGEQWQLQQSPLTEEMFADLPEQWTVLVQNLEQWSPELGQLWNAFNFIPQWQRDDIMVSYAPKGGSVGKHYDEYDVFLAQGFGYRRWQLGKYCNERTEFIENQPIRIFDDMGEIIFDEVLEPGDVLYVPPKLSHYGVAQDDCLTFSFGFRRPNLMQVLDSLVDAATSEPSLFTPLLLDQPLQAPGKLNQHSISQIKQQLLELLQSHQGEELVAEAVSEVVSKRQYELLVPEDSLDAEELQQALSEGAIIRTDYSSRLIYTELDDQLMVYANGQPLADISDCEAELLKRLADADSLTYEDFLAAKLSTETVMSWLENSWVWLDF</sequence>
<gene>
    <name evidence="7" type="ORF">A1232T_01740</name>
</gene>
<evidence type="ECO:0000256" key="4">
    <source>
        <dbReference type="ARBA" id="ARBA00023002"/>
    </source>
</evidence>
<dbReference type="SMART" id="SM00558">
    <property type="entry name" value="JmjC"/>
    <property type="match status" value="1"/>
</dbReference>
<dbReference type="GO" id="GO:0016706">
    <property type="term" value="F:2-oxoglutarate-dependent dioxygenase activity"/>
    <property type="evidence" value="ECO:0007669"/>
    <property type="project" value="TreeGrafter"/>
</dbReference>